<feature type="domain" description="EF-hand" evidence="4">
    <location>
        <begin position="141"/>
        <end position="171"/>
    </location>
</feature>
<keyword evidence="3" id="KW-0106">Calcium</keyword>
<evidence type="ECO:0000259" key="4">
    <source>
        <dbReference type="PROSITE" id="PS50222"/>
    </source>
</evidence>
<dbReference type="PROSITE" id="PS50222">
    <property type="entry name" value="EF_HAND_2"/>
    <property type="match status" value="4"/>
</dbReference>
<dbReference type="GO" id="GO:0005509">
    <property type="term" value="F:calcium ion binding"/>
    <property type="evidence" value="ECO:0007669"/>
    <property type="project" value="InterPro"/>
</dbReference>
<dbReference type="AlphaFoldDB" id="A0A9W8VG57"/>
<dbReference type="InterPro" id="IPR018247">
    <property type="entry name" value="EF_Hand_1_Ca_BS"/>
</dbReference>
<protein>
    <recommendedName>
        <fullName evidence="1">Calmodulin</fullName>
    </recommendedName>
</protein>
<dbReference type="PROSITE" id="PS00018">
    <property type="entry name" value="EF_HAND_1"/>
    <property type="match status" value="3"/>
</dbReference>
<accession>A0A9W8VG57</accession>
<gene>
    <name evidence="5" type="ORF">NW762_005456</name>
</gene>
<dbReference type="PANTHER" id="PTHR23048">
    <property type="entry name" value="MYOSIN LIGHT CHAIN 1, 3"/>
    <property type="match status" value="1"/>
</dbReference>
<evidence type="ECO:0000256" key="3">
    <source>
        <dbReference type="ARBA" id="ARBA00022837"/>
    </source>
</evidence>
<dbReference type="InterPro" id="IPR002048">
    <property type="entry name" value="EF_hand_dom"/>
</dbReference>
<dbReference type="Gene3D" id="1.10.238.10">
    <property type="entry name" value="EF-hand"/>
    <property type="match status" value="2"/>
</dbReference>
<keyword evidence="6" id="KW-1185">Reference proteome</keyword>
<feature type="domain" description="EF-hand" evidence="4">
    <location>
        <begin position="105"/>
        <end position="140"/>
    </location>
</feature>
<dbReference type="InterPro" id="IPR050230">
    <property type="entry name" value="CALM/Myosin/TropC-like"/>
</dbReference>
<proteinExistence type="predicted"/>
<name>A0A9W8VG57_9HYPO</name>
<evidence type="ECO:0000256" key="1">
    <source>
        <dbReference type="ARBA" id="ARBA00020786"/>
    </source>
</evidence>
<dbReference type="PANTHER" id="PTHR23048:SF0">
    <property type="entry name" value="CALMODULIN LIKE 3"/>
    <property type="match status" value="1"/>
</dbReference>
<dbReference type="Pfam" id="PF13499">
    <property type="entry name" value="EF-hand_7"/>
    <property type="match status" value="2"/>
</dbReference>
<sequence length="171" mass="19457">MCLEGTVEAPELGDYISCNTEAVKDNYDHNNGRITEYEDAFHLFDKDGDGQITINELGAFMRSLGQNPSDAELNDIINEIDADRSGAIEFLEFLAMMSQKAKEEDYEREILEAFMIFDRDEDGFISIEELRQAMEAIGEDITDDELGKVIREVDVDLDGRISYEDFVELMT</sequence>
<organism evidence="5 6">
    <name type="scientific">Fusarium torreyae</name>
    <dbReference type="NCBI Taxonomy" id="1237075"/>
    <lineage>
        <taxon>Eukaryota</taxon>
        <taxon>Fungi</taxon>
        <taxon>Dikarya</taxon>
        <taxon>Ascomycota</taxon>
        <taxon>Pezizomycotina</taxon>
        <taxon>Sordariomycetes</taxon>
        <taxon>Hypocreomycetidae</taxon>
        <taxon>Hypocreales</taxon>
        <taxon>Nectriaceae</taxon>
        <taxon>Fusarium</taxon>
    </lineage>
</organism>
<dbReference type="InterPro" id="IPR011992">
    <property type="entry name" value="EF-hand-dom_pair"/>
</dbReference>
<keyword evidence="2" id="KW-0677">Repeat</keyword>
<dbReference type="CDD" id="cd00051">
    <property type="entry name" value="EFh"/>
    <property type="match status" value="2"/>
</dbReference>
<dbReference type="OrthoDB" id="343296at2759"/>
<evidence type="ECO:0000313" key="6">
    <source>
        <dbReference type="Proteomes" id="UP001152049"/>
    </source>
</evidence>
<evidence type="ECO:0000256" key="2">
    <source>
        <dbReference type="ARBA" id="ARBA00022737"/>
    </source>
</evidence>
<feature type="domain" description="EF-hand" evidence="4">
    <location>
        <begin position="68"/>
        <end position="103"/>
    </location>
</feature>
<comment type="caution">
    <text evidence="5">The sequence shown here is derived from an EMBL/GenBank/DDBJ whole genome shotgun (WGS) entry which is preliminary data.</text>
</comment>
<dbReference type="FunFam" id="1.10.238.10:FF:000001">
    <property type="entry name" value="Calmodulin 1"/>
    <property type="match status" value="1"/>
</dbReference>
<dbReference type="SUPFAM" id="SSF47473">
    <property type="entry name" value="EF-hand"/>
    <property type="match status" value="1"/>
</dbReference>
<dbReference type="GO" id="GO:0016460">
    <property type="term" value="C:myosin II complex"/>
    <property type="evidence" value="ECO:0007669"/>
    <property type="project" value="TreeGrafter"/>
</dbReference>
<dbReference type="SMART" id="SM00054">
    <property type="entry name" value="EFh"/>
    <property type="match status" value="4"/>
</dbReference>
<reference evidence="5" key="1">
    <citation type="submission" date="2022-09" db="EMBL/GenBank/DDBJ databases">
        <title>Fusarium specimens isolated from Avocado Roots.</title>
        <authorList>
            <person name="Stajich J."/>
            <person name="Roper C."/>
            <person name="Heimlech-Rivalta G."/>
        </authorList>
    </citation>
    <scope>NUCLEOTIDE SEQUENCE</scope>
    <source>
        <strain evidence="5">CF00136</strain>
    </source>
</reference>
<feature type="domain" description="EF-hand" evidence="4">
    <location>
        <begin position="32"/>
        <end position="67"/>
    </location>
</feature>
<dbReference type="Proteomes" id="UP001152049">
    <property type="component" value="Unassembled WGS sequence"/>
</dbReference>
<evidence type="ECO:0000313" key="5">
    <source>
        <dbReference type="EMBL" id="KAJ4264261.1"/>
    </source>
</evidence>
<dbReference type="EMBL" id="JAOQAZ010000008">
    <property type="protein sequence ID" value="KAJ4264261.1"/>
    <property type="molecule type" value="Genomic_DNA"/>
</dbReference>